<evidence type="ECO:0000256" key="2">
    <source>
        <dbReference type="ARBA" id="ARBA00022989"/>
    </source>
</evidence>
<organism evidence="6 7">
    <name type="scientific">Glarea lozoyensis (strain ATCC 20868 / MF5171)</name>
    <dbReference type="NCBI Taxonomy" id="1116229"/>
    <lineage>
        <taxon>Eukaryota</taxon>
        <taxon>Fungi</taxon>
        <taxon>Dikarya</taxon>
        <taxon>Ascomycota</taxon>
        <taxon>Pezizomycotina</taxon>
        <taxon>Leotiomycetes</taxon>
        <taxon>Helotiales</taxon>
        <taxon>Helotiaceae</taxon>
        <taxon>Glarea</taxon>
    </lineage>
</organism>
<dbReference type="PANTHER" id="PTHR39136:SF1">
    <property type="entry name" value="ALTERED INHERITANCE OF MITOCHONDRIA PROTEIN 11"/>
    <property type="match status" value="1"/>
</dbReference>
<evidence type="ECO:0000256" key="4">
    <source>
        <dbReference type="RuleBase" id="RU367098"/>
    </source>
</evidence>
<dbReference type="AlphaFoldDB" id="S3CWV2"/>
<comment type="similarity">
    <text evidence="4">Belongs to the AIM11 family.</text>
</comment>
<dbReference type="eggNOG" id="ENOG502S3SI">
    <property type="taxonomic scope" value="Eukaryota"/>
</dbReference>
<evidence type="ECO:0000256" key="5">
    <source>
        <dbReference type="SAM" id="MobiDB-lite"/>
    </source>
</evidence>
<comment type="subcellular location">
    <subcellularLocation>
        <location evidence="4">Membrane</location>
        <topology evidence="4">Multi-pass membrane protein</topology>
    </subcellularLocation>
</comment>
<dbReference type="GO" id="GO:0005739">
    <property type="term" value="C:mitochondrion"/>
    <property type="evidence" value="ECO:0007669"/>
    <property type="project" value="TreeGrafter"/>
</dbReference>
<dbReference type="GeneID" id="19467177"/>
<feature type="compositionally biased region" description="Polar residues" evidence="5">
    <location>
        <begin position="11"/>
        <end position="21"/>
    </location>
</feature>
<protein>
    <recommendedName>
        <fullName evidence="4">Altered inheritance of mitochondria protein 11</fullName>
    </recommendedName>
</protein>
<dbReference type="KEGG" id="glz:GLAREA_08127"/>
<proteinExistence type="inferred from homology"/>
<evidence type="ECO:0000313" key="7">
    <source>
        <dbReference type="Proteomes" id="UP000016922"/>
    </source>
</evidence>
<dbReference type="OMA" id="TNPHEYF"/>
<evidence type="ECO:0000256" key="1">
    <source>
        <dbReference type="ARBA" id="ARBA00022692"/>
    </source>
</evidence>
<dbReference type="GO" id="GO:0016020">
    <property type="term" value="C:membrane"/>
    <property type="evidence" value="ECO:0007669"/>
    <property type="project" value="UniProtKB-SubCell"/>
</dbReference>
<feature type="region of interest" description="Disordered" evidence="5">
    <location>
        <begin position="1"/>
        <end position="21"/>
    </location>
</feature>
<dbReference type="EMBL" id="KE145373">
    <property type="protein sequence ID" value="EPE24276.1"/>
    <property type="molecule type" value="Genomic_DNA"/>
</dbReference>
<reference evidence="6 7" key="1">
    <citation type="journal article" date="2013" name="BMC Genomics">
        <title>Genomics-driven discovery of the pneumocandin biosynthetic gene cluster in the fungus Glarea lozoyensis.</title>
        <authorList>
            <person name="Chen L."/>
            <person name="Yue Q."/>
            <person name="Zhang X."/>
            <person name="Xiang M."/>
            <person name="Wang C."/>
            <person name="Li S."/>
            <person name="Che Y."/>
            <person name="Ortiz-Lopez F.J."/>
            <person name="Bills G.F."/>
            <person name="Liu X."/>
            <person name="An Z."/>
        </authorList>
    </citation>
    <scope>NUCLEOTIDE SEQUENCE [LARGE SCALE GENOMIC DNA]</scope>
    <source>
        <strain evidence="7">ATCC 20868 / MF5171</strain>
    </source>
</reference>
<keyword evidence="7" id="KW-1185">Reference proteome</keyword>
<dbReference type="Proteomes" id="UP000016922">
    <property type="component" value="Unassembled WGS sequence"/>
</dbReference>
<dbReference type="HOGENOM" id="CLU_084856_1_1_1"/>
<gene>
    <name evidence="4" type="primary">AIM11</name>
    <name evidence="6" type="ORF">GLAREA_08127</name>
</gene>
<feature type="transmembrane region" description="Helical" evidence="4">
    <location>
        <begin position="28"/>
        <end position="47"/>
    </location>
</feature>
<dbReference type="RefSeq" id="XP_008088364.1">
    <property type="nucleotide sequence ID" value="XM_008090173.1"/>
</dbReference>
<dbReference type="PANTHER" id="PTHR39136">
    <property type="entry name" value="ALTERED INHERITANCE OF MITOCHONDRIA PROTEIN 11"/>
    <property type="match status" value="1"/>
</dbReference>
<sequence length="171" mass="19049">MAQSEPIRDPQPSTQSEPRSNFFSQRSMRQLGLFAAGAGFLAISTAVTRRSLVRKYKASIPRFYQPSNRPNMEVNGAMEAFEALNIATINVLSAGIMTTGGLIWAFDISSLEDMRSKVRKTMGGNGSAEDQAAEEELEEWFASVLSRKEFKHLRGMEKPTAVEEDKEQKKP</sequence>
<dbReference type="InterPro" id="IPR038814">
    <property type="entry name" value="AIM11"/>
</dbReference>
<keyword evidence="3 4" id="KW-0472">Membrane</keyword>
<accession>S3CWV2</accession>
<keyword evidence="2 4" id="KW-1133">Transmembrane helix</keyword>
<dbReference type="OrthoDB" id="3558022at2759"/>
<keyword evidence="1 4" id="KW-0812">Transmembrane</keyword>
<name>S3CWV2_GLAL2</name>
<evidence type="ECO:0000313" key="6">
    <source>
        <dbReference type="EMBL" id="EPE24276.1"/>
    </source>
</evidence>
<evidence type="ECO:0000256" key="3">
    <source>
        <dbReference type="ARBA" id="ARBA00023136"/>
    </source>
</evidence>